<evidence type="ECO:0000313" key="3">
    <source>
        <dbReference type="Proteomes" id="UP000033109"/>
    </source>
</evidence>
<protein>
    <recommendedName>
        <fullName evidence="4">DUF2254 domain-containing protein</fullName>
    </recommendedName>
</protein>
<dbReference type="STRING" id="400092.PKOR_14220"/>
<dbReference type="EMBL" id="CP009621">
    <property type="protein sequence ID" value="AKD04039.1"/>
    <property type="molecule type" value="Genomic_DNA"/>
</dbReference>
<dbReference type="PATRIC" id="fig|400092.3.peg.3100"/>
<evidence type="ECO:0000313" key="2">
    <source>
        <dbReference type="EMBL" id="AKD04039.1"/>
    </source>
</evidence>
<accession>A0A0E3ZHE2</accession>
<feature type="transmembrane region" description="Helical" evidence="1">
    <location>
        <begin position="30"/>
        <end position="51"/>
    </location>
</feature>
<dbReference type="Proteomes" id="UP000033109">
    <property type="component" value="Chromosome"/>
</dbReference>
<keyword evidence="1" id="KW-1133">Transmembrane helix</keyword>
<feature type="transmembrane region" description="Helical" evidence="1">
    <location>
        <begin position="121"/>
        <end position="140"/>
    </location>
</feature>
<name>A0A0E3ZHE2_9BACT</name>
<feature type="transmembrane region" description="Helical" evidence="1">
    <location>
        <begin position="78"/>
        <end position="101"/>
    </location>
</feature>
<dbReference type="KEGG" id="pko:PKOR_14220"/>
<keyword evidence="1" id="KW-0472">Membrane</keyword>
<keyword evidence="1" id="KW-0812">Transmembrane</keyword>
<gene>
    <name evidence="2" type="ORF">PKOR_14220</name>
</gene>
<evidence type="ECO:0000256" key="1">
    <source>
        <dbReference type="SAM" id="Phobius"/>
    </source>
</evidence>
<dbReference type="HOGENOM" id="CLU_032303_1_1_10"/>
<organism evidence="2 3">
    <name type="scientific">Pontibacter korlensis</name>
    <dbReference type="NCBI Taxonomy" id="400092"/>
    <lineage>
        <taxon>Bacteria</taxon>
        <taxon>Pseudomonadati</taxon>
        <taxon>Bacteroidota</taxon>
        <taxon>Cytophagia</taxon>
        <taxon>Cytophagales</taxon>
        <taxon>Hymenobacteraceae</taxon>
        <taxon>Pontibacter</taxon>
    </lineage>
</organism>
<proteinExistence type="predicted"/>
<dbReference type="InterPro" id="IPR018723">
    <property type="entry name" value="DUF2254_membrane"/>
</dbReference>
<keyword evidence="3" id="KW-1185">Reference proteome</keyword>
<feature type="transmembrane region" description="Helical" evidence="1">
    <location>
        <begin position="152"/>
        <end position="175"/>
    </location>
</feature>
<reference evidence="2 3" key="1">
    <citation type="journal article" date="2015" name="Sci. Rep.">
        <title>Unraveling adaptation of Pontibacter korlensis to radiation and infertility in desert through complete genome and comparative transcriptomic analysis.</title>
        <authorList>
            <person name="Dai J."/>
            <person name="Dai W."/>
            <person name="Qiu C."/>
            <person name="Yang Z."/>
            <person name="Zhang Y."/>
            <person name="Zhou M."/>
            <person name="Zhang L."/>
            <person name="Fang C."/>
            <person name="Gao Q."/>
            <person name="Yang Q."/>
            <person name="Li X."/>
            <person name="Wang Z."/>
            <person name="Wang Z."/>
            <person name="Jia Z."/>
            <person name="Chen X."/>
        </authorList>
    </citation>
    <scope>NUCLEOTIDE SEQUENCE [LARGE SCALE GENOMIC DNA]</scope>
    <source>
        <strain evidence="2 3">X14-1T</strain>
    </source>
</reference>
<sequence>MASNYATHPMNFAKLIYAVKKTYIQVTTSIAFYPIIISMGLFALAMVTTYLDRISVGSSLINKVPFLKIDNANTARDLLSSLLTGLISLVTFTFAMVMIVLTQVTTSFSPRLLPDLLNRKGSQVVLGTIIGTIGFIIVVLSNVRTMSAGPKVPLLSVAISMYLGFACLIAFIYFIHKISNEVQIGNILSTIYHTTRYVLDRELDSGSYHEDWKEDEEFYLVKAWDSGYFDTITSKEFMKVSRKKGLKLRVLVHQGTYLLKGEPFLKVNKPLNEETQQILEENVIFRHQETIKENYFYSFKHLTEIAVKALSPGINDPGTAMHAIDYLLDLLCRLQELRGQKVVTHKDGTASIIYAPVPFEKIFYLCTSSIRAYSSQDVAVQAKLIDLIAKVSKRDKEDKHKPLLEKELSSIEEASAQDMKSQEDIAFIKTLVQQAREKYMSHEPSERREK</sequence>
<dbReference type="Pfam" id="PF10011">
    <property type="entry name" value="DUF2254"/>
    <property type="match status" value="1"/>
</dbReference>
<evidence type="ECO:0008006" key="4">
    <source>
        <dbReference type="Google" id="ProtNLM"/>
    </source>
</evidence>
<dbReference type="AlphaFoldDB" id="A0A0E3ZHE2"/>